<gene>
    <name evidence="3" type="ORF">CR205_13380</name>
</gene>
<organism evidence="3 4">
    <name type="scientific">Alteribacter lacisalsi</name>
    <dbReference type="NCBI Taxonomy" id="2045244"/>
    <lineage>
        <taxon>Bacteria</taxon>
        <taxon>Bacillati</taxon>
        <taxon>Bacillota</taxon>
        <taxon>Bacilli</taxon>
        <taxon>Bacillales</taxon>
        <taxon>Bacillaceae</taxon>
        <taxon>Alteribacter</taxon>
    </lineage>
</organism>
<protein>
    <recommendedName>
        <fullName evidence="2">DinB-like domain-containing protein</fullName>
    </recommendedName>
</protein>
<reference evidence="3 4" key="1">
    <citation type="submission" date="2017-10" db="EMBL/GenBank/DDBJ databases">
        <title>Bacillus sp. nov., a halophilic bacterium isolated from a Yangshapao Lake.</title>
        <authorList>
            <person name="Wang H."/>
        </authorList>
    </citation>
    <scope>NUCLEOTIDE SEQUENCE [LARGE SCALE GENOMIC DNA]</scope>
    <source>
        <strain evidence="3 4">YSP-3</strain>
    </source>
</reference>
<dbReference type="SUPFAM" id="SSF109854">
    <property type="entry name" value="DinB/YfiT-like putative metalloenzymes"/>
    <property type="match status" value="1"/>
</dbReference>
<feature type="domain" description="DinB-like" evidence="2">
    <location>
        <begin position="39"/>
        <end position="167"/>
    </location>
</feature>
<keyword evidence="4" id="KW-1185">Reference proteome</keyword>
<evidence type="ECO:0000313" key="4">
    <source>
        <dbReference type="Proteomes" id="UP000248066"/>
    </source>
</evidence>
<sequence>MNSTDSYKRKAYVKERNDRMNQHKKDILSHYNHSIAFADSLKSVSEDEWRTPIGEGKWTVAEVIGHFVPWDEFVLHQRLPYFFSTEELPKGPDAEETNHRAASKAREDSQEKTIDGFISARTALCKAVGEIPDEKWERTFTIGKTTLSLSQYLKGLKDHDEHHFSQIKNALK</sequence>
<evidence type="ECO:0000259" key="2">
    <source>
        <dbReference type="Pfam" id="PF12867"/>
    </source>
</evidence>
<evidence type="ECO:0000256" key="1">
    <source>
        <dbReference type="SAM" id="MobiDB-lite"/>
    </source>
</evidence>
<dbReference type="Proteomes" id="UP000248066">
    <property type="component" value="Unassembled WGS sequence"/>
</dbReference>
<comment type="caution">
    <text evidence="3">The sequence shown here is derived from an EMBL/GenBank/DDBJ whole genome shotgun (WGS) entry which is preliminary data.</text>
</comment>
<dbReference type="Pfam" id="PF12867">
    <property type="entry name" value="DinB_2"/>
    <property type="match status" value="1"/>
</dbReference>
<dbReference type="EMBL" id="PDOF01000002">
    <property type="protein sequence ID" value="PYZ96686.1"/>
    <property type="molecule type" value="Genomic_DNA"/>
</dbReference>
<proteinExistence type="predicted"/>
<name>A0A2W0H7H5_9BACI</name>
<feature type="region of interest" description="Disordered" evidence="1">
    <location>
        <begin position="88"/>
        <end position="110"/>
    </location>
</feature>
<dbReference type="InterPro" id="IPR034660">
    <property type="entry name" value="DinB/YfiT-like"/>
</dbReference>
<dbReference type="InterPro" id="IPR024775">
    <property type="entry name" value="DinB-like"/>
</dbReference>
<accession>A0A2W0H7H5</accession>
<dbReference type="Gene3D" id="1.20.120.450">
    <property type="entry name" value="dinb family like domain"/>
    <property type="match status" value="1"/>
</dbReference>
<dbReference type="AlphaFoldDB" id="A0A2W0H7H5"/>
<evidence type="ECO:0000313" key="3">
    <source>
        <dbReference type="EMBL" id="PYZ96686.1"/>
    </source>
</evidence>